<gene>
    <name evidence="2" type="ORF">OH76DRAFT_1419891</name>
</gene>
<accession>A0A371D3C7</accession>
<feature type="compositionally biased region" description="Low complexity" evidence="1">
    <location>
        <begin position="216"/>
        <end position="235"/>
    </location>
</feature>
<dbReference type="EMBL" id="KZ857422">
    <property type="protein sequence ID" value="RDX47046.1"/>
    <property type="molecule type" value="Genomic_DNA"/>
</dbReference>
<dbReference type="Proteomes" id="UP000256964">
    <property type="component" value="Unassembled WGS sequence"/>
</dbReference>
<keyword evidence="3" id="KW-1185">Reference proteome</keyword>
<feature type="compositionally biased region" description="Polar residues" evidence="1">
    <location>
        <begin position="252"/>
        <end position="270"/>
    </location>
</feature>
<dbReference type="AlphaFoldDB" id="A0A371D3C7"/>
<feature type="region of interest" description="Disordered" evidence="1">
    <location>
        <begin position="115"/>
        <end position="156"/>
    </location>
</feature>
<reference evidence="2 3" key="1">
    <citation type="journal article" date="2018" name="Biotechnol. Biofuels">
        <title>Integrative visual omics of the white-rot fungus Polyporus brumalis exposes the biotechnological potential of its oxidative enzymes for delignifying raw plant biomass.</title>
        <authorList>
            <person name="Miyauchi S."/>
            <person name="Rancon A."/>
            <person name="Drula E."/>
            <person name="Hage H."/>
            <person name="Chaduli D."/>
            <person name="Favel A."/>
            <person name="Grisel S."/>
            <person name="Henrissat B."/>
            <person name="Herpoel-Gimbert I."/>
            <person name="Ruiz-Duenas F.J."/>
            <person name="Chevret D."/>
            <person name="Hainaut M."/>
            <person name="Lin J."/>
            <person name="Wang M."/>
            <person name="Pangilinan J."/>
            <person name="Lipzen A."/>
            <person name="Lesage-Meessen L."/>
            <person name="Navarro D."/>
            <person name="Riley R."/>
            <person name="Grigoriev I.V."/>
            <person name="Zhou S."/>
            <person name="Raouche S."/>
            <person name="Rosso M.N."/>
        </authorList>
    </citation>
    <scope>NUCLEOTIDE SEQUENCE [LARGE SCALE GENOMIC DNA]</scope>
    <source>
        <strain evidence="2 3">BRFM 1820</strain>
    </source>
</reference>
<evidence type="ECO:0000256" key="1">
    <source>
        <dbReference type="SAM" id="MobiDB-lite"/>
    </source>
</evidence>
<sequence>MKRAYNRLPYDHKVRALLTCGGPCGLIGTMVLRMTYRCGRTGVWYYVCTTPGCKYLYYPDQPEVDVALRREIDAAWLEHRLNNGTTPPRRQRVEPSVQRVETFVQNMFPDLDDFAKSSPLSYDQEGGARKKRRGNEDSLPQVAPEPRQDVPGRSNPRTLVEVAQARAVKLMPFVKDIIAAAQGLYVLEGDTSSPATQGLSNAVHSSETAVASAAKSPQSTLPPSSLASTSGSSSASSARSAWSLAASGYAASQDTPSSRAAEESSSTVVTPTPAPRKKASIKPFPMSLTPPRPILSATATARTARSAGSTIASPPMPTAFARRPTTSLSRTNSDPVPRRSPSIISISSDDEDAAPPTSTQPRTSGTQSTAERQASDSDNGSRSPAPQQPVVVMPDSGVVLIPDSDDSGDEMTMMQATSHRQPTPDRAHKPSPPPTQPKPSLPPGESDEDSSASNKENIDTSGHDVSLFGSVSPRRTVSFMELGAPEPSDDEDATSDTIDLFAEGVEDDENYVPMTQDRYFDYANEGSVDSRKSPDDDRREPEYLLRPLYTHSDEPNASPPALSWWLHVYIKYASDSPPMSHFVEMFEPCAFKDVAQLPRVADIIREFGTTTFELFERNKIVWRRLSLYDPIYVSSAMYHTLLIRLPGCENIPDFPFLVSQLYGPCTTSTRIAYSPLRSIKGKERADD</sequence>
<feature type="region of interest" description="Disordered" evidence="1">
    <location>
        <begin position="252"/>
        <end position="469"/>
    </location>
</feature>
<proteinExistence type="predicted"/>
<feature type="region of interest" description="Disordered" evidence="1">
    <location>
        <begin position="210"/>
        <end position="235"/>
    </location>
</feature>
<organism evidence="2 3">
    <name type="scientific">Lentinus brumalis</name>
    <dbReference type="NCBI Taxonomy" id="2498619"/>
    <lineage>
        <taxon>Eukaryota</taxon>
        <taxon>Fungi</taxon>
        <taxon>Dikarya</taxon>
        <taxon>Basidiomycota</taxon>
        <taxon>Agaricomycotina</taxon>
        <taxon>Agaricomycetes</taxon>
        <taxon>Polyporales</taxon>
        <taxon>Polyporaceae</taxon>
        <taxon>Lentinus</taxon>
    </lineage>
</organism>
<evidence type="ECO:0000313" key="3">
    <source>
        <dbReference type="Proteomes" id="UP000256964"/>
    </source>
</evidence>
<feature type="compositionally biased region" description="Polar residues" evidence="1">
    <location>
        <begin position="356"/>
        <end position="385"/>
    </location>
</feature>
<feature type="compositionally biased region" description="Low complexity" evidence="1">
    <location>
        <begin position="296"/>
        <end position="313"/>
    </location>
</feature>
<name>A0A371D3C7_9APHY</name>
<evidence type="ECO:0000313" key="2">
    <source>
        <dbReference type="EMBL" id="RDX47046.1"/>
    </source>
</evidence>
<protein>
    <submittedName>
        <fullName evidence="2">Uncharacterized protein</fullName>
    </submittedName>
</protein>
<feature type="compositionally biased region" description="Pro residues" evidence="1">
    <location>
        <begin position="430"/>
        <end position="442"/>
    </location>
</feature>
<feature type="compositionally biased region" description="Low complexity" evidence="1">
    <location>
        <begin position="333"/>
        <end position="347"/>
    </location>
</feature>